<name>A0A447CUI6_9BRAD</name>
<dbReference type="AlphaFoldDB" id="A0A447CUI6"/>
<evidence type="ECO:0000313" key="2">
    <source>
        <dbReference type="Proteomes" id="UP000289200"/>
    </source>
</evidence>
<gene>
    <name evidence="1" type="ORF">RHODGE_RHODGE_01997</name>
</gene>
<reference evidence="2" key="1">
    <citation type="submission" date="2018-10" db="EMBL/GenBank/DDBJ databases">
        <authorList>
            <person name="Peiro R."/>
            <person name="Begona"/>
            <person name="Cbmso G."/>
            <person name="Lopez M."/>
            <person name="Gonzalez S."/>
            <person name="Sacristan E."/>
            <person name="Castillo E."/>
        </authorList>
    </citation>
    <scope>NUCLEOTIDE SEQUENCE [LARGE SCALE GENOMIC DNA]</scope>
</reference>
<dbReference type="EMBL" id="UWOC01000136">
    <property type="protein sequence ID" value="VCU08835.1"/>
    <property type="molecule type" value="Genomic_DNA"/>
</dbReference>
<keyword evidence="2" id="KW-1185">Reference proteome</keyword>
<comment type="caution">
    <text evidence="1">The sequence shown here is derived from an EMBL/GenBank/DDBJ whole genome shotgun (WGS) entry which is preliminary data.</text>
</comment>
<evidence type="ECO:0000313" key="1">
    <source>
        <dbReference type="EMBL" id="VCU08835.1"/>
    </source>
</evidence>
<dbReference type="Proteomes" id="UP000289200">
    <property type="component" value="Unassembled WGS sequence"/>
</dbReference>
<sequence>MSIKWQALTVSRNSSMQRLIEYFDRAYLINLPDRTDRLRSAKREFAKIGVEFPSDRVRLHYGERPSERRGVYAIGARGSFCSHRSVLREAEKQRLKNVLVFEDDVFFRPPAEGEVDRILSALSEVEWDIVYFGYLSPSDRGLSGPLFKDPPLTIGGHFYAVNGPFISRMREYMDQCEMRPVGHPDGGPMGRDGAYNHIRLISPDIRVYLAVPNLARQKSSRSDIADLRLWDRLTFIRPAVSFARIIKNKLLY</sequence>
<evidence type="ECO:0008006" key="3">
    <source>
        <dbReference type="Google" id="ProtNLM"/>
    </source>
</evidence>
<organism evidence="1 2">
    <name type="scientific">Rhodoplanes serenus</name>
    <dbReference type="NCBI Taxonomy" id="200615"/>
    <lineage>
        <taxon>Bacteria</taxon>
        <taxon>Pseudomonadati</taxon>
        <taxon>Pseudomonadota</taxon>
        <taxon>Alphaproteobacteria</taxon>
        <taxon>Hyphomicrobiales</taxon>
        <taxon>Nitrobacteraceae</taxon>
        <taxon>Rhodoplanes</taxon>
    </lineage>
</organism>
<accession>A0A447CUI6</accession>
<protein>
    <recommendedName>
        <fullName evidence="3">Glycosyl transferase</fullName>
    </recommendedName>
</protein>
<proteinExistence type="predicted"/>